<evidence type="ECO:0000256" key="6">
    <source>
        <dbReference type="ARBA" id="ARBA00022692"/>
    </source>
</evidence>
<evidence type="ECO:0000256" key="11">
    <source>
        <dbReference type="SAM" id="MobiDB-lite"/>
    </source>
</evidence>
<accession>A0ABW8AQV2</accession>
<dbReference type="Pfam" id="PF16192">
    <property type="entry name" value="PMT_4TMC"/>
    <property type="match status" value="1"/>
</dbReference>
<feature type="transmembrane region" description="Helical" evidence="10">
    <location>
        <begin position="169"/>
        <end position="187"/>
    </location>
</feature>
<gene>
    <name evidence="14" type="ORF">ACIB24_16925</name>
</gene>
<feature type="transmembrane region" description="Helical" evidence="10">
    <location>
        <begin position="495"/>
        <end position="515"/>
    </location>
</feature>
<dbReference type="InterPro" id="IPR027005">
    <property type="entry name" value="PMT-like"/>
</dbReference>
<reference evidence="14 15" key="1">
    <citation type="submission" date="2024-10" db="EMBL/GenBank/DDBJ databases">
        <title>The Natural Products Discovery Center: Release of the First 8490 Sequenced Strains for Exploring Actinobacteria Biosynthetic Diversity.</title>
        <authorList>
            <person name="Kalkreuter E."/>
            <person name="Kautsar S.A."/>
            <person name="Yang D."/>
            <person name="Bader C.D."/>
            <person name="Teijaro C.N."/>
            <person name="Fluegel L."/>
            <person name="Davis C.M."/>
            <person name="Simpson J.R."/>
            <person name="Lauterbach L."/>
            <person name="Steele A.D."/>
            <person name="Gui C."/>
            <person name="Meng S."/>
            <person name="Li G."/>
            <person name="Viehrig K."/>
            <person name="Ye F."/>
            <person name="Su P."/>
            <person name="Kiefer A.F."/>
            <person name="Nichols A."/>
            <person name="Cepeda A.J."/>
            <person name="Yan W."/>
            <person name="Fan B."/>
            <person name="Jiang Y."/>
            <person name="Adhikari A."/>
            <person name="Zheng C.-J."/>
            <person name="Schuster L."/>
            <person name="Cowan T.M."/>
            <person name="Smanski M.J."/>
            <person name="Chevrette M.G."/>
            <person name="De Carvalho L.P.S."/>
            <person name="Shen B."/>
        </authorList>
    </citation>
    <scope>NUCLEOTIDE SEQUENCE [LARGE SCALE GENOMIC DNA]</scope>
    <source>
        <strain evidence="14 15">NPDC049639</strain>
    </source>
</reference>
<keyword evidence="8 10" id="KW-0472">Membrane</keyword>
<feature type="domain" description="Protein O-mannosyl-transferase C-terminal four TM" evidence="13">
    <location>
        <begin position="345"/>
        <end position="537"/>
    </location>
</feature>
<evidence type="ECO:0000259" key="13">
    <source>
        <dbReference type="Pfam" id="PF16192"/>
    </source>
</evidence>
<evidence type="ECO:0000256" key="2">
    <source>
        <dbReference type="ARBA" id="ARBA00004922"/>
    </source>
</evidence>
<evidence type="ECO:0000256" key="3">
    <source>
        <dbReference type="ARBA" id="ARBA00007222"/>
    </source>
</evidence>
<dbReference type="EMBL" id="JBITLV010000005">
    <property type="protein sequence ID" value="MFI7588755.1"/>
    <property type="molecule type" value="Genomic_DNA"/>
</dbReference>
<dbReference type="InterPro" id="IPR003342">
    <property type="entry name" value="ArnT-like_N"/>
</dbReference>
<dbReference type="Proteomes" id="UP001612915">
    <property type="component" value="Unassembled WGS sequence"/>
</dbReference>
<keyword evidence="5 10" id="KW-0808">Transferase</keyword>
<dbReference type="PANTHER" id="PTHR10050">
    <property type="entry name" value="DOLICHYL-PHOSPHATE-MANNOSE--PROTEIN MANNOSYLTRANSFERASE"/>
    <property type="match status" value="1"/>
</dbReference>
<evidence type="ECO:0000256" key="5">
    <source>
        <dbReference type="ARBA" id="ARBA00022679"/>
    </source>
</evidence>
<dbReference type="RefSeq" id="WP_398282758.1">
    <property type="nucleotide sequence ID" value="NZ_JBITLV010000005.1"/>
</dbReference>
<feature type="region of interest" description="Disordered" evidence="11">
    <location>
        <begin position="1"/>
        <end position="24"/>
    </location>
</feature>
<evidence type="ECO:0000256" key="10">
    <source>
        <dbReference type="RuleBase" id="RU367007"/>
    </source>
</evidence>
<evidence type="ECO:0000256" key="4">
    <source>
        <dbReference type="ARBA" id="ARBA00022676"/>
    </source>
</evidence>
<keyword evidence="15" id="KW-1185">Reference proteome</keyword>
<keyword evidence="10" id="KW-1003">Cell membrane</keyword>
<evidence type="ECO:0000256" key="1">
    <source>
        <dbReference type="ARBA" id="ARBA00004127"/>
    </source>
</evidence>
<feature type="transmembrane region" description="Helical" evidence="10">
    <location>
        <begin position="438"/>
        <end position="456"/>
    </location>
</feature>
<feature type="compositionally biased region" description="Low complexity" evidence="11">
    <location>
        <begin position="1"/>
        <end position="19"/>
    </location>
</feature>
<evidence type="ECO:0000256" key="8">
    <source>
        <dbReference type="ARBA" id="ARBA00023136"/>
    </source>
</evidence>
<evidence type="ECO:0000313" key="15">
    <source>
        <dbReference type="Proteomes" id="UP001612915"/>
    </source>
</evidence>
<protein>
    <recommendedName>
        <fullName evidence="9 10">Polyprenol-phosphate-mannose--protein mannosyltransferase</fullName>
        <ecNumber evidence="10">2.4.1.-</ecNumber>
    </recommendedName>
</protein>
<feature type="domain" description="ArnT-like N-terminal" evidence="12">
    <location>
        <begin position="51"/>
        <end position="210"/>
    </location>
</feature>
<dbReference type="EC" id="2.4.1.-" evidence="10"/>
<comment type="pathway">
    <text evidence="2 10">Protein modification; protein glycosylation.</text>
</comment>
<feature type="transmembrane region" description="Helical" evidence="10">
    <location>
        <begin position="413"/>
        <end position="431"/>
    </location>
</feature>
<dbReference type="PANTHER" id="PTHR10050:SF46">
    <property type="entry name" value="PROTEIN O-MANNOSYL-TRANSFERASE 2"/>
    <property type="match status" value="1"/>
</dbReference>
<keyword evidence="6 10" id="KW-0812">Transmembrane</keyword>
<feature type="transmembrane region" description="Helical" evidence="10">
    <location>
        <begin position="258"/>
        <end position="276"/>
    </location>
</feature>
<sequence>MTRVTATAEDAPPATASAPQRSDRRQAAVDAGLLSPLEPLTRWAWTAVLAVTTLGGLLRFWRLDQPHTLVFDETYYVKQGVSYLRAGYELAWIGEAKDIDPKFAAGDMNVFKDSPDYVVHPPVGKWMIAFGEWIFGPESSWGWRFSVAVVGTLSILMMCLIARRLLGSTVLGVTAGLLFSVDGVQFVMSRTGLLDTFVMFWALAAFGCLLLDREWGRIRLVERIAAGASLDGLGPGLGFRPWRWAAAVCLGLCTGTKWSGIFVAFAFGVLMTCWDAGARRRAGVWNPFGGAVLRDGVLGVLIFVPTIVVVYLASWTGWFVSSGGYDRQWGADNPSRHFGFVPDALRSLWHYHSEMYSFHVGLDTPHPFQSNPWSWMVLGRPTAFYYEWLDFGKGGCTVAGGCGRIINPIGNPLIWWGGLLAVFVLLFRWALSRDWRAGAILCGLAAGYLPWFHYQHRTIFDFYSIAFLPWVVLGLTYALGLVVGPESVSVRRHRYGVIAVGTFVVLAVLVFWFMYPIYTAELIPRTSWSERLWLPGWS</sequence>
<dbReference type="Pfam" id="PF02366">
    <property type="entry name" value="PMT"/>
    <property type="match status" value="1"/>
</dbReference>
<comment type="similarity">
    <text evidence="3 10">Belongs to the glycosyltransferase 39 family.</text>
</comment>
<keyword evidence="7 10" id="KW-1133">Transmembrane helix</keyword>
<dbReference type="GO" id="GO:0016757">
    <property type="term" value="F:glycosyltransferase activity"/>
    <property type="evidence" value="ECO:0007669"/>
    <property type="project" value="UniProtKB-KW"/>
</dbReference>
<feature type="transmembrane region" description="Helical" evidence="10">
    <location>
        <begin position="193"/>
        <end position="211"/>
    </location>
</feature>
<comment type="function">
    <text evidence="10">Protein O-mannosyltransferase that catalyzes the transfer of a single mannose residue from a polyprenol phospho-mannosyl lipidic donor to the hydroxyl group of selected serine and threonine residues in acceptor proteins.</text>
</comment>
<dbReference type="InterPro" id="IPR032421">
    <property type="entry name" value="PMT_4TMC"/>
</dbReference>
<keyword evidence="4 10" id="KW-0328">Glycosyltransferase</keyword>
<feature type="transmembrane region" description="Helical" evidence="10">
    <location>
        <begin position="297"/>
        <end position="320"/>
    </location>
</feature>
<name>A0ABW8AQV2_9ACTN</name>
<proteinExistence type="inferred from homology"/>
<comment type="subcellular location">
    <subcellularLocation>
        <location evidence="10">Cell membrane</location>
    </subcellularLocation>
    <subcellularLocation>
        <location evidence="1">Endomembrane system</location>
        <topology evidence="1">Multi-pass membrane protein</topology>
    </subcellularLocation>
</comment>
<evidence type="ECO:0000259" key="12">
    <source>
        <dbReference type="Pfam" id="PF02366"/>
    </source>
</evidence>
<organism evidence="14 15">
    <name type="scientific">Spongisporangium articulatum</name>
    <dbReference type="NCBI Taxonomy" id="3362603"/>
    <lineage>
        <taxon>Bacteria</taxon>
        <taxon>Bacillati</taxon>
        <taxon>Actinomycetota</taxon>
        <taxon>Actinomycetes</taxon>
        <taxon>Kineosporiales</taxon>
        <taxon>Kineosporiaceae</taxon>
        <taxon>Spongisporangium</taxon>
    </lineage>
</organism>
<comment type="caution">
    <text evidence="14">The sequence shown here is derived from an EMBL/GenBank/DDBJ whole genome shotgun (WGS) entry which is preliminary data.</text>
</comment>
<evidence type="ECO:0000313" key="14">
    <source>
        <dbReference type="EMBL" id="MFI7588755.1"/>
    </source>
</evidence>
<feature type="transmembrane region" description="Helical" evidence="10">
    <location>
        <begin position="462"/>
        <end position="483"/>
    </location>
</feature>
<evidence type="ECO:0000256" key="7">
    <source>
        <dbReference type="ARBA" id="ARBA00022989"/>
    </source>
</evidence>
<evidence type="ECO:0000256" key="9">
    <source>
        <dbReference type="ARBA" id="ARBA00093617"/>
    </source>
</evidence>